<dbReference type="AlphaFoldDB" id="A0A2N5CPL8"/>
<keyword evidence="1" id="KW-1133">Transmembrane helix</keyword>
<sequence>MERVEGFEIDFHGSLAEPITLGGVPRGLAVLIGTLTAILALGLQAPLIGVPLGLGLWAGAYVLARNDPYVFDILRRHIRQPAWLDG</sequence>
<evidence type="ECO:0000313" key="2">
    <source>
        <dbReference type="EMBL" id="PLR09103.1"/>
    </source>
</evidence>
<comment type="caution">
    <text evidence="2">The sequence shown here is derived from an EMBL/GenBank/DDBJ whole genome shotgun (WGS) entry which is preliminary data.</text>
</comment>
<accession>A0A2N5CPL8</accession>
<keyword evidence="1" id="KW-0812">Transmembrane</keyword>
<dbReference type="Proteomes" id="UP000234483">
    <property type="component" value="Unassembled WGS sequence"/>
</dbReference>
<protein>
    <submittedName>
        <fullName evidence="2">Conjugal transfer protein</fullName>
    </submittedName>
</protein>
<dbReference type="RefSeq" id="WP_101714435.1">
    <property type="nucleotide sequence ID" value="NZ_PJRQ01000040.1"/>
</dbReference>
<dbReference type="EMBL" id="PJRQ01000040">
    <property type="protein sequence ID" value="PLR09103.1"/>
    <property type="molecule type" value="Genomic_DNA"/>
</dbReference>
<feature type="transmembrane region" description="Helical" evidence="1">
    <location>
        <begin position="28"/>
        <end position="57"/>
    </location>
</feature>
<gene>
    <name evidence="2" type="ORF">CFHF_18320</name>
</gene>
<organism evidence="2 3">
    <name type="scientific">Caulobacter flavus</name>
    <dbReference type="NCBI Taxonomy" id="1679497"/>
    <lineage>
        <taxon>Bacteria</taxon>
        <taxon>Pseudomonadati</taxon>
        <taxon>Pseudomonadota</taxon>
        <taxon>Alphaproteobacteria</taxon>
        <taxon>Caulobacterales</taxon>
        <taxon>Caulobacteraceae</taxon>
        <taxon>Caulobacter</taxon>
    </lineage>
</organism>
<keyword evidence="1" id="KW-0472">Membrane</keyword>
<name>A0A2N5CPL8_9CAUL</name>
<evidence type="ECO:0000256" key="1">
    <source>
        <dbReference type="SAM" id="Phobius"/>
    </source>
</evidence>
<proteinExistence type="predicted"/>
<evidence type="ECO:0000313" key="3">
    <source>
        <dbReference type="Proteomes" id="UP000234483"/>
    </source>
</evidence>
<reference evidence="2 3" key="1">
    <citation type="submission" date="2017-12" db="EMBL/GenBank/DDBJ databases">
        <title>The genome sequence of Caulobacter flavus CGMCC1 15093.</title>
        <authorList>
            <person name="Gao J."/>
            <person name="Mao X."/>
            <person name="Sun J."/>
        </authorList>
    </citation>
    <scope>NUCLEOTIDE SEQUENCE [LARGE SCALE GENOMIC DNA]</scope>
    <source>
        <strain evidence="2 3">CGMCC1 15093</strain>
    </source>
</reference>